<dbReference type="RefSeq" id="WP_133463415.1">
    <property type="nucleotide sequence ID" value="NZ_SNWI01000001.1"/>
</dbReference>
<accession>A0A4R6HC59</accession>
<dbReference type="Gene3D" id="2.60.120.370">
    <property type="entry name" value="YhcH/YjgK/YiaL"/>
    <property type="match status" value="1"/>
</dbReference>
<dbReference type="NCBIfam" id="TIGR00022">
    <property type="entry name" value="YhcH/YjgK/YiaL family protein"/>
    <property type="match status" value="1"/>
</dbReference>
<dbReference type="PANTHER" id="PTHR34986:SF1">
    <property type="entry name" value="PROTEIN YIAL"/>
    <property type="match status" value="1"/>
</dbReference>
<dbReference type="OrthoDB" id="9792756at2"/>
<dbReference type="PROSITE" id="PS51257">
    <property type="entry name" value="PROKAR_LIPOPROTEIN"/>
    <property type="match status" value="1"/>
</dbReference>
<dbReference type="PANTHER" id="PTHR34986">
    <property type="entry name" value="EVOLVED BETA-GALACTOSIDASE SUBUNIT BETA"/>
    <property type="match status" value="1"/>
</dbReference>
<gene>
    <name evidence="1" type="ORF">DET52_101719</name>
</gene>
<sequence>MMKFIKITILNGIVLTIFLLISCFQSVKKNPDEWGAQDAQKWFTQGDWKQGWAIIADESVDSLEFEKYYAKNPERWEKAFHFLSTTDLKNIEPGKYELERDSLFAKVELYQTKDENNTRFESHRRYADIQYLISGKEYIGVVSLSKMQKVTVPYNSEKDITFYCSAERNYRLADNSRFFIFFPDDAHCPCRKVDNNEAVKKIVMKVALD</sequence>
<dbReference type="Proteomes" id="UP000294848">
    <property type="component" value="Unassembled WGS sequence"/>
</dbReference>
<proteinExistence type="predicted"/>
<dbReference type="EMBL" id="SNWI01000001">
    <property type="protein sequence ID" value="TDO05361.1"/>
    <property type="molecule type" value="Genomic_DNA"/>
</dbReference>
<evidence type="ECO:0000313" key="2">
    <source>
        <dbReference type="Proteomes" id="UP000294848"/>
    </source>
</evidence>
<reference evidence="1 2" key="1">
    <citation type="submission" date="2019-03" db="EMBL/GenBank/DDBJ databases">
        <title>Freshwater and sediment microbial communities from various areas in North America, analyzing microbe dynamics in response to fracking.</title>
        <authorList>
            <person name="Lamendella R."/>
        </authorList>
    </citation>
    <scope>NUCLEOTIDE SEQUENCE [LARGE SCALE GENOMIC DNA]</scope>
    <source>
        <strain evidence="1 2">114D</strain>
    </source>
</reference>
<dbReference type="AlphaFoldDB" id="A0A4R6HC59"/>
<dbReference type="SUPFAM" id="SSF51197">
    <property type="entry name" value="Clavaminate synthase-like"/>
    <property type="match status" value="1"/>
</dbReference>
<comment type="caution">
    <text evidence="1">The sequence shown here is derived from an EMBL/GenBank/DDBJ whole genome shotgun (WGS) entry which is preliminary data.</text>
</comment>
<evidence type="ECO:0000313" key="1">
    <source>
        <dbReference type="EMBL" id="TDO05361.1"/>
    </source>
</evidence>
<organism evidence="1 2">
    <name type="scientific">Sunxiuqinia elliptica</name>
    <dbReference type="NCBI Taxonomy" id="655355"/>
    <lineage>
        <taxon>Bacteria</taxon>
        <taxon>Pseudomonadati</taxon>
        <taxon>Bacteroidota</taxon>
        <taxon>Bacteroidia</taxon>
        <taxon>Marinilabiliales</taxon>
        <taxon>Prolixibacteraceae</taxon>
        <taxon>Sunxiuqinia</taxon>
    </lineage>
</organism>
<dbReference type="InterPro" id="IPR004375">
    <property type="entry name" value="NanQ/TabA/YiaL"/>
</dbReference>
<protein>
    <submittedName>
        <fullName evidence="1">YhcH/YjgK/YiaL family protein</fullName>
    </submittedName>
</protein>
<dbReference type="GO" id="GO:0005829">
    <property type="term" value="C:cytosol"/>
    <property type="evidence" value="ECO:0007669"/>
    <property type="project" value="TreeGrafter"/>
</dbReference>
<dbReference type="Pfam" id="PF04074">
    <property type="entry name" value="DUF386"/>
    <property type="match status" value="1"/>
</dbReference>
<name>A0A4R6HC59_9BACT</name>
<dbReference type="InterPro" id="IPR037012">
    <property type="entry name" value="NanQ/TabA/YiaL_sf"/>
</dbReference>